<dbReference type="GO" id="GO:0003824">
    <property type="term" value="F:catalytic activity"/>
    <property type="evidence" value="ECO:0007669"/>
    <property type="project" value="UniProtKB-ARBA"/>
</dbReference>
<dbReference type="Pfam" id="PF00293">
    <property type="entry name" value="NUDIX"/>
    <property type="match status" value="1"/>
</dbReference>
<sequence>MSGVDELLDLVNEHDEVVGQVRRSETWARRLPVRGVNAFVRNSRGELWFPRRTADKRHFPSCLDMSVGGHVESGEGYLACFRRETQEELRWDIGTLDWREIAAFSPFETALSCFMRVYEIRSDAAPDYNRADFSEAFWLTPRQFLARVAEGEAVKGDLVELVQRCYGEQP</sequence>
<name>A0A345IIX8_9DEIO</name>
<evidence type="ECO:0000259" key="1">
    <source>
        <dbReference type="PROSITE" id="PS51462"/>
    </source>
</evidence>
<proteinExistence type="predicted"/>
<feature type="domain" description="Nudix hydrolase" evidence="1">
    <location>
        <begin position="31"/>
        <end position="161"/>
    </location>
</feature>
<organism evidence="2 3">
    <name type="scientific">Deinococcus wulumuqiensis</name>
    <dbReference type="NCBI Taxonomy" id="980427"/>
    <lineage>
        <taxon>Bacteria</taxon>
        <taxon>Thermotogati</taxon>
        <taxon>Deinococcota</taxon>
        <taxon>Deinococci</taxon>
        <taxon>Deinococcales</taxon>
        <taxon>Deinococcaceae</taxon>
        <taxon>Deinococcus</taxon>
    </lineage>
</organism>
<dbReference type="KEGG" id="dwu:DVJ83_11535"/>
<dbReference type="Gene3D" id="3.90.79.10">
    <property type="entry name" value="Nucleoside Triphosphate Pyrophosphohydrolase"/>
    <property type="match status" value="1"/>
</dbReference>
<protein>
    <submittedName>
        <fullName evidence="2">NUDIX domain-containing protein</fullName>
    </submittedName>
</protein>
<dbReference type="EMBL" id="CP031158">
    <property type="protein sequence ID" value="AXG99650.1"/>
    <property type="molecule type" value="Genomic_DNA"/>
</dbReference>
<dbReference type="CDD" id="cd24154">
    <property type="entry name" value="NUDIX_DR0079"/>
    <property type="match status" value="1"/>
</dbReference>
<reference evidence="2 3" key="1">
    <citation type="submission" date="2018-07" db="EMBL/GenBank/DDBJ databases">
        <title>Complete Genome and Methylome Analysis of Deinococcus wulumuqiensis NEB 479.</title>
        <authorList>
            <person name="Fomenkov A."/>
            <person name="Luyten Y."/>
            <person name="Vincze T."/>
            <person name="Anton B.P."/>
            <person name="Clark T."/>
            <person name="Roberts R.J."/>
            <person name="Morgan R.D."/>
        </authorList>
    </citation>
    <scope>NUCLEOTIDE SEQUENCE [LARGE SCALE GENOMIC DNA]</scope>
    <source>
        <strain evidence="2 3">NEB 479</strain>
    </source>
</reference>
<evidence type="ECO:0000313" key="2">
    <source>
        <dbReference type="EMBL" id="AXG99650.1"/>
    </source>
</evidence>
<dbReference type="PROSITE" id="PS51462">
    <property type="entry name" value="NUDIX"/>
    <property type="match status" value="1"/>
</dbReference>
<dbReference type="Proteomes" id="UP000253744">
    <property type="component" value="Chromosome"/>
</dbReference>
<accession>A0A345IIX8</accession>
<dbReference type="PANTHER" id="PTHR10885:SF0">
    <property type="entry name" value="ISOPENTENYL-DIPHOSPHATE DELTA-ISOMERASE"/>
    <property type="match status" value="1"/>
</dbReference>
<dbReference type="PANTHER" id="PTHR10885">
    <property type="entry name" value="ISOPENTENYL-DIPHOSPHATE DELTA-ISOMERASE"/>
    <property type="match status" value="1"/>
</dbReference>
<dbReference type="AlphaFoldDB" id="A0A345IIX8"/>
<evidence type="ECO:0000313" key="3">
    <source>
        <dbReference type="Proteomes" id="UP000253744"/>
    </source>
</evidence>
<gene>
    <name evidence="2" type="ORF">DVJ83_11535</name>
</gene>
<dbReference type="RefSeq" id="WP_114672441.1">
    <property type="nucleotide sequence ID" value="NZ_CP031158.1"/>
</dbReference>
<dbReference type="InterPro" id="IPR015797">
    <property type="entry name" value="NUDIX_hydrolase-like_dom_sf"/>
</dbReference>
<dbReference type="InterPro" id="IPR000086">
    <property type="entry name" value="NUDIX_hydrolase_dom"/>
</dbReference>
<dbReference type="SUPFAM" id="SSF55811">
    <property type="entry name" value="Nudix"/>
    <property type="match status" value="1"/>
</dbReference>